<evidence type="ECO:0000313" key="1">
    <source>
        <dbReference type="EMBL" id="SFT14388.1"/>
    </source>
</evidence>
<name>A0A1I6VL10_9RHOB</name>
<dbReference type="STRING" id="394264.SAMN04488040_3423"/>
<evidence type="ECO:0000313" key="2">
    <source>
        <dbReference type="Proteomes" id="UP000199239"/>
    </source>
</evidence>
<dbReference type="RefSeq" id="WP_093917598.1">
    <property type="nucleotide sequence ID" value="NZ_FPAJ01000007.1"/>
</dbReference>
<proteinExistence type="predicted"/>
<accession>A0A1I6VL10</accession>
<organism evidence="1 2">
    <name type="scientific">Sulfitobacter marinus</name>
    <dbReference type="NCBI Taxonomy" id="394264"/>
    <lineage>
        <taxon>Bacteria</taxon>
        <taxon>Pseudomonadati</taxon>
        <taxon>Pseudomonadota</taxon>
        <taxon>Alphaproteobacteria</taxon>
        <taxon>Rhodobacterales</taxon>
        <taxon>Roseobacteraceae</taxon>
        <taxon>Sulfitobacter</taxon>
    </lineage>
</organism>
<sequence>MTLHRFQEGDRFIANGMALLSQAGISLTVGYDFNEYTEILKEARPGHLLGMPFDPKLHEMNEDNAFWIVGRNAKGDVMHTQAMRLLDLGGTSLAEYLRRSFTEFPPPGVDIDLQRSRYRAGPGAQRIAGTVAYHGEFWVGTTPREFRNAGLSSILGRYAFWQSIQHWNPDHIIAFMQNSVVLKGFPARHGYMHTEPGTLRWFLTGQDTPIEGFMAYMSNEDLRFILEMPMSDMAAQAA</sequence>
<dbReference type="AlphaFoldDB" id="A0A1I6VL10"/>
<protein>
    <submittedName>
        <fullName evidence="1">Uncharacterized protein</fullName>
    </submittedName>
</protein>
<dbReference type="EMBL" id="FPAJ01000007">
    <property type="protein sequence ID" value="SFT14388.1"/>
    <property type="molecule type" value="Genomic_DNA"/>
</dbReference>
<dbReference type="Proteomes" id="UP000199239">
    <property type="component" value="Unassembled WGS sequence"/>
</dbReference>
<keyword evidence="2" id="KW-1185">Reference proteome</keyword>
<reference evidence="2" key="1">
    <citation type="submission" date="2016-10" db="EMBL/GenBank/DDBJ databases">
        <authorList>
            <person name="Varghese N."/>
            <person name="Submissions S."/>
        </authorList>
    </citation>
    <scope>NUCLEOTIDE SEQUENCE [LARGE SCALE GENOMIC DNA]</scope>
    <source>
        <strain evidence="2">DSM 23422</strain>
    </source>
</reference>
<gene>
    <name evidence="1" type="ORF">SAMN04488040_3423</name>
</gene>
<dbReference type="OrthoDB" id="8068570at2"/>